<dbReference type="Gene3D" id="3.90.70.10">
    <property type="entry name" value="Cysteine proteinases"/>
    <property type="match status" value="2"/>
</dbReference>
<dbReference type="OMA" id="CGEVVNK"/>
<dbReference type="GO" id="GO:0005634">
    <property type="term" value="C:nucleus"/>
    <property type="evidence" value="ECO:0007669"/>
    <property type="project" value="TreeGrafter"/>
</dbReference>
<accession>A0A8B7ZI93</accession>
<keyword evidence="3" id="KW-1185">Reference proteome</keyword>
<proteinExistence type="predicted"/>
<dbReference type="GO" id="GO:0005829">
    <property type="term" value="C:cytosol"/>
    <property type="evidence" value="ECO:0007669"/>
    <property type="project" value="TreeGrafter"/>
</dbReference>
<dbReference type="InterPro" id="IPR001394">
    <property type="entry name" value="Peptidase_C19_UCH"/>
</dbReference>
<dbReference type="GO" id="GO:0000082">
    <property type="term" value="P:G1/S transition of mitotic cell cycle"/>
    <property type="evidence" value="ECO:0007669"/>
    <property type="project" value="TreeGrafter"/>
</dbReference>
<dbReference type="Proteomes" id="UP000694845">
    <property type="component" value="Unplaced"/>
</dbReference>
<dbReference type="KEGG" id="aplc:110985861"/>
<dbReference type="InterPro" id="IPR038765">
    <property type="entry name" value="Papain-like_cys_pep_sf"/>
</dbReference>
<dbReference type="PANTHER" id="PTHR24006:SF915">
    <property type="entry name" value="UBIQUITIN CARBOXYL-TERMINAL HYDROLASE-RELATED"/>
    <property type="match status" value="1"/>
</dbReference>
<dbReference type="AlphaFoldDB" id="A0A8B7ZI93"/>
<dbReference type="Pfam" id="PF00443">
    <property type="entry name" value="UCH"/>
    <property type="match status" value="1"/>
</dbReference>
<feature type="region of interest" description="Disordered" evidence="1">
    <location>
        <begin position="729"/>
        <end position="755"/>
    </location>
</feature>
<evidence type="ECO:0000313" key="3">
    <source>
        <dbReference type="Proteomes" id="UP000694845"/>
    </source>
</evidence>
<feature type="compositionally biased region" description="Basic and acidic residues" evidence="1">
    <location>
        <begin position="503"/>
        <end position="512"/>
    </location>
</feature>
<dbReference type="PROSITE" id="PS50330">
    <property type="entry name" value="UIM"/>
    <property type="match status" value="1"/>
</dbReference>
<evidence type="ECO:0000256" key="1">
    <source>
        <dbReference type="SAM" id="MobiDB-lite"/>
    </source>
</evidence>
<dbReference type="PROSITE" id="PS50235">
    <property type="entry name" value="USP_3"/>
    <property type="match status" value="1"/>
</dbReference>
<dbReference type="GeneID" id="110985861"/>
<sequence length="1128" mass="125501">MTNYVGIYEPMCMIQGYVKYTSLEMGNSSWKTGNLELASTPTGQVVCVVNFGIGPSKKLVVTNQIKGVIFNHHVPRCNISLATGANINWKSKVNGKPEHPNRPSEITRFADILEDLHKARKRDKRPNSSAQLSLMSPQSQVYTPVKQNLGGRNSLVNHPENTVPRTRISPTTPRSSAALTPWNPSTPMGTAGRTSPNPMTTPSHIKAAMGLVTSEPNRGWESREGDSTGSDDASADLLSMMFMGEQMDGDKENIGAKNHITPKMGGASKSVYQMRKEEGGSLFMASFQEKQLQLEERKENTAPKPVSSVKAFYSRGRQAPGFTASDALLQPRQTNTNTSIKRTPGFLSLPQPKKPCLGNKYVGWSQRNVPTAVKTSQVSLQGFSNLGNTCYMNAILQSLFALDRFTMDVLNGSLLHLMQKDSLYKALASLFFAKQRNQSPDRVGTHLRRVKQAISSTATRFSGFMQHDAQEFLCQCLDQLKEDWEEAKQKTDAPPGDRSPQTEGKESLEDPHPCPVVQNFEFEVLHSIVCKQCGEVVTKEEQFYSLSLDMPRRSSTNPVGSVQTALEQFFHAETIEYACSECNCKQATVTHTFTRLPRVMIIHLKRYRFDVDAAQNSKLRRRILIPKYLSLLYHCSKVTQGPASTPKSFINGTASPLSKEKTQRPSLTALTDRNAAAIDQSGRPSLFSFKLSRKRLEYGDGNTGNQLGRTVFLDKLPDSDTDETQRALEMSKREAERAELEKEKRQKREQEELMKAMEESKQAAHRSISEMSEEQQLAYALAISTQDVSVLKSDDCFQDDQEALRDTPSKTDASNLSHDIEDTFVSLKRRGMDDAVQSLDKVLHQSSGDHIGIESKENGTPCKRFKTDCLASNQSTPSEHALGGGDGPIDLTGETQDPGANRTKPHPWRRVKKSIANFFSPAKQTQKGSTLGLDSDFADTPLSAIKPTLLEATAVDICREDDHSTLQVGVNGDTKPSYEELKAKEDEELRRATQLSLLDAQEIDKREEDALKRAKQISLQEFSESFTCLEDDDDAAEPMEIDEESDDDATKELAKNAESGHLPLSYHLTSIVSHIGSTSLIGHYISDVFDSKKSTWLSYDDSQVVRMSESAVREDRERTGYIFFYIAK</sequence>
<dbReference type="InterPro" id="IPR028889">
    <property type="entry name" value="USP"/>
</dbReference>
<organism evidence="3 4">
    <name type="scientific">Acanthaster planci</name>
    <name type="common">Crown-of-thorns starfish</name>
    <dbReference type="NCBI Taxonomy" id="133434"/>
    <lineage>
        <taxon>Eukaryota</taxon>
        <taxon>Metazoa</taxon>
        <taxon>Echinodermata</taxon>
        <taxon>Eleutherozoa</taxon>
        <taxon>Asterozoa</taxon>
        <taxon>Asteroidea</taxon>
        <taxon>Valvatacea</taxon>
        <taxon>Valvatida</taxon>
        <taxon>Acanthasteridae</taxon>
        <taxon>Acanthaster</taxon>
    </lineage>
</organism>
<feature type="region of interest" description="Disordered" evidence="1">
    <location>
        <begin position="485"/>
        <end position="512"/>
    </location>
</feature>
<protein>
    <submittedName>
        <fullName evidence="4">Ubiquitin carboxyl-terminal hydrolase 37-like</fullName>
    </submittedName>
</protein>
<dbReference type="SMART" id="SM00726">
    <property type="entry name" value="UIM"/>
    <property type="match status" value="5"/>
</dbReference>
<dbReference type="OrthoDB" id="289038at2759"/>
<feature type="compositionally biased region" description="Polar residues" evidence="1">
    <location>
        <begin position="127"/>
        <end position="198"/>
    </location>
</feature>
<feature type="region of interest" description="Disordered" evidence="1">
    <location>
        <begin position="119"/>
        <end position="198"/>
    </location>
</feature>
<feature type="region of interest" description="Disordered" evidence="1">
    <location>
        <begin position="873"/>
        <end position="906"/>
    </location>
</feature>
<evidence type="ECO:0000313" key="4">
    <source>
        <dbReference type="RefSeq" id="XP_022102981.1"/>
    </source>
</evidence>
<dbReference type="GO" id="GO:0004843">
    <property type="term" value="F:cysteine-type deubiquitinase activity"/>
    <property type="evidence" value="ECO:0007669"/>
    <property type="project" value="InterPro"/>
</dbReference>
<dbReference type="PROSITE" id="PS00973">
    <property type="entry name" value="USP_2"/>
    <property type="match status" value="1"/>
</dbReference>
<dbReference type="CDD" id="cd02257">
    <property type="entry name" value="Peptidase_C19"/>
    <property type="match status" value="2"/>
</dbReference>
<dbReference type="InterPro" id="IPR018200">
    <property type="entry name" value="USP_CS"/>
</dbReference>
<gene>
    <name evidence="4" type="primary">LOC110985861</name>
</gene>
<name>A0A8B7ZI93_ACAPL</name>
<dbReference type="SUPFAM" id="SSF54001">
    <property type="entry name" value="Cysteine proteinases"/>
    <property type="match status" value="1"/>
</dbReference>
<dbReference type="InterPro" id="IPR003903">
    <property type="entry name" value="UIM_dom"/>
</dbReference>
<dbReference type="PANTHER" id="PTHR24006">
    <property type="entry name" value="UBIQUITIN CARBOXYL-TERMINAL HYDROLASE"/>
    <property type="match status" value="1"/>
</dbReference>
<dbReference type="GO" id="GO:0016579">
    <property type="term" value="P:protein deubiquitination"/>
    <property type="evidence" value="ECO:0007669"/>
    <property type="project" value="InterPro"/>
</dbReference>
<evidence type="ECO:0000259" key="2">
    <source>
        <dbReference type="PROSITE" id="PS50235"/>
    </source>
</evidence>
<reference evidence="4" key="1">
    <citation type="submission" date="2025-08" db="UniProtKB">
        <authorList>
            <consortium name="RefSeq"/>
        </authorList>
    </citation>
    <scope>IDENTIFICATION</scope>
</reference>
<dbReference type="RefSeq" id="XP_022102981.1">
    <property type="nucleotide sequence ID" value="XM_022247289.1"/>
</dbReference>
<dbReference type="InterPro" id="IPR050164">
    <property type="entry name" value="Peptidase_C19"/>
</dbReference>
<feature type="domain" description="USP" evidence="2">
    <location>
        <begin position="381"/>
        <end position="1128"/>
    </location>
</feature>
<dbReference type="PROSITE" id="PS00972">
    <property type="entry name" value="USP_1"/>
    <property type="match status" value="1"/>
</dbReference>